<dbReference type="Pfam" id="PF00501">
    <property type="entry name" value="AMP-binding"/>
    <property type="match status" value="1"/>
</dbReference>
<evidence type="ECO:0000259" key="6">
    <source>
        <dbReference type="Pfam" id="PF13193"/>
    </source>
</evidence>
<evidence type="ECO:0000256" key="4">
    <source>
        <dbReference type="ARBA" id="ARBA00023098"/>
    </source>
</evidence>
<dbReference type="AlphaFoldDB" id="A0A6M4GUT2"/>
<name>A0A6M4GUT2_9PROT</name>
<reference evidence="7 8" key="1">
    <citation type="submission" date="2020-04" db="EMBL/GenBank/DDBJ databases">
        <title>Usitatibacter rugosus gen. nov., sp. nov. and Usitatibacter palustris sp. nov., novel members of Usitatibacteraceae fam. nov. within the order Nitrosomonadales isolated from soil.</title>
        <authorList>
            <person name="Huber K.J."/>
            <person name="Neumann-Schaal M."/>
            <person name="Geppert A."/>
            <person name="Luckner M."/>
            <person name="Wanner G."/>
            <person name="Overmann J."/>
        </authorList>
    </citation>
    <scope>NUCLEOTIDE SEQUENCE [LARGE SCALE GENOMIC DNA]</scope>
    <source>
        <strain evidence="7 8">0125_3</strain>
    </source>
</reference>
<keyword evidence="4" id="KW-0443">Lipid metabolism</keyword>
<protein>
    <submittedName>
        <fullName evidence="7">Long-chain-fatty-acid--CoA ligase</fullName>
        <ecNumber evidence="7">6.2.1.3</ecNumber>
    </submittedName>
</protein>
<dbReference type="EMBL" id="CP053069">
    <property type="protein sequence ID" value="QJR10802.1"/>
    <property type="molecule type" value="Genomic_DNA"/>
</dbReference>
<evidence type="ECO:0000256" key="2">
    <source>
        <dbReference type="ARBA" id="ARBA00022598"/>
    </source>
</evidence>
<proteinExistence type="inferred from homology"/>
<dbReference type="NCBIfam" id="NF006020">
    <property type="entry name" value="PRK08162.1"/>
    <property type="match status" value="1"/>
</dbReference>
<sequence>MDRNCANFAPLSPVAFLRRSAEVYPQKTAVVHGDARYTYAQLAERVSRFASALAKRGVRRGDTVAFMAPNVPALLEAHYAVPGLGAVLNALNYRLDARTIAFCLDHGKAKVLVTDREFSPVIAEAVRLATVKPLVIDIDDPLGAGGDLLGALTYEEFLREGDPAFELPGPEDEWDSMSLLYTSGTTGSPKGVVYHHRGGYLNALGNALMFGLDARSVYLWTLPMFHCNGWTYTWAVTAVGGTHVCLRRVDPALIFPAIREHQVTHLCGAPIVLNLLVHAPDAVKERFDHRVEVATGGAAPPSAIIAAMEKMGFNVTHLYGLTESYGPATLCAWQPEWDAMGLDERALRMARQGVRYPTLDDAMVADPQTMQPVPSDGATMGELMLRGNTVMKGYLGNDAATEAAFRGGWFHTGDLGVRHPDGYIEIKDRSKDVIISGGENISSLEVEECLYRHPAVMEAAVVARPDEKWGETPCAFVMLKPGATATVEDIVAWCRSNLAGFKIPRTVVFGELPKTSTGKIQKYVLRERAKNVVPAKAGTQAGFPPSRE</sequence>
<evidence type="ECO:0000256" key="1">
    <source>
        <dbReference type="ARBA" id="ARBA00006432"/>
    </source>
</evidence>
<dbReference type="InterPro" id="IPR042099">
    <property type="entry name" value="ANL_N_sf"/>
</dbReference>
<dbReference type="PROSITE" id="PS00455">
    <property type="entry name" value="AMP_BINDING"/>
    <property type="match status" value="1"/>
</dbReference>
<dbReference type="GO" id="GO:0004467">
    <property type="term" value="F:long-chain fatty acid-CoA ligase activity"/>
    <property type="evidence" value="ECO:0007669"/>
    <property type="project" value="UniProtKB-EC"/>
</dbReference>
<dbReference type="Gene3D" id="3.40.50.12780">
    <property type="entry name" value="N-terminal domain of ligase-like"/>
    <property type="match status" value="1"/>
</dbReference>
<keyword evidence="3" id="KW-0276">Fatty acid metabolism</keyword>
<dbReference type="PANTHER" id="PTHR43859">
    <property type="entry name" value="ACYL-ACTIVATING ENZYME"/>
    <property type="match status" value="1"/>
</dbReference>
<keyword evidence="2 7" id="KW-0436">Ligase</keyword>
<feature type="domain" description="AMP-dependent synthetase/ligase" evidence="5">
    <location>
        <begin position="17"/>
        <end position="395"/>
    </location>
</feature>
<evidence type="ECO:0000313" key="8">
    <source>
        <dbReference type="Proteomes" id="UP000501534"/>
    </source>
</evidence>
<keyword evidence="8" id="KW-1185">Reference proteome</keyword>
<evidence type="ECO:0000259" key="5">
    <source>
        <dbReference type="Pfam" id="PF00501"/>
    </source>
</evidence>
<dbReference type="FunFam" id="3.30.300.30:FF:000008">
    <property type="entry name" value="2,3-dihydroxybenzoate-AMP ligase"/>
    <property type="match status" value="1"/>
</dbReference>
<dbReference type="CDD" id="cd12118">
    <property type="entry name" value="ttLC_FACS_AEE21_like"/>
    <property type="match status" value="1"/>
</dbReference>
<dbReference type="EC" id="6.2.1.3" evidence="7"/>
<dbReference type="KEGG" id="uru:DSM104443_01871"/>
<dbReference type="Pfam" id="PF13193">
    <property type="entry name" value="AMP-binding_C"/>
    <property type="match status" value="1"/>
</dbReference>
<dbReference type="InterPro" id="IPR025110">
    <property type="entry name" value="AMP-bd_C"/>
</dbReference>
<feature type="domain" description="AMP-binding enzyme C-terminal" evidence="6">
    <location>
        <begin position="445"/>
        <end position="519"/>
    </location>
</feature>
<accession>A0A6M4GUT2</accession>
<gene>
    <name evidence="7" type="ORF">DSM104443_01871</name>
</gene>
<comment type="similarity">
    <text evidence="1">Belongs to the ATP-dependent AMP-binding enzyme family.</text>
</comment>
<organism evidence="7 8">
    <name type="scientific">Usitatibacter rugosus</name>
    <dbReference type="NCBI Taxonomy" id="2732067"/>
    <lineage>
        <taxon>Bacteria</taxon>
        <taxon>Pseudomonadati</taxon>
        <taxon>Pseudomonadota</taxon>
        <taxon>Betaproteobacteria</taxon>
        <taxon>Nitrosomonadales</taxon>
        <taxon>Usitatibacteraceae</taxon>
        <taxon>Usitatibacter</taxon>
    </lineage>
</organism>
<dbReference type="InterPro" id="IPR000873">
    <property type="entry name" value="AMP-dep_synth/lig_dom"/>
</dbReference>
<dbReference type="InterPro" id="IPR045851">
    <property type="entry name" value="AMP-bd_C_sf"/>
</dbReference>
<dbReference type="RefSeq" id="WP_171091606.1">
    <property type="nucleotide sequence ID" value="NZ_CP053069.1"/>
</dbReference>
<evidence type="ECO:0000256" key="3">
    <source>
        <dbReference type="ARBA" id="ARBA00022832"/>
    </source>
</evidence>
<dbReference type="PANTHER" id="PTHR43859:SF4">
    <property type="entry name" value="BUTANOATE--COA LIGASE AAE1-RELATED"/>
    <property type="match status" value="1"/>
</dbReference>
<evidence type="ECO:0000313" key="7">
    <source>
        <dbReference type="EMBL" id="QJR10802.1"/>
    </source>
</evidence>
<dbReference type="InterPro" id="IPR020845">
    <property type="entry name" value="AMP-binding_CS"/>
</dbReference>
<dbReference type="Gene3D" id="3.30.300.30">
    <property type="match status" value="1"/>
</dbReference>
<dbReference type="FunFam" id="3.40.50.12780:FF:000003">
    <property type="entry name" value="Long-chain-fatty-acid--CoA ligase FadD"/>
    <property type="match status" value="1"/>
</dbReference>
<dbReference type="NCBIfam" id="NF004837">
    <property type="entry name" value="PRK06187.1"/>
    <property type="match status" value="1"/>
</dbReference>
<dbReference type="Proteomes" id="UP000501534">
    <property type="component" value="Chromosome"/>
</dbReference>
<dbReference type="SUPFAM" id="SSF56801">
    <property type="entry name" value="Acetyl-CoA synthetase-like"/>
    <property type="match status" value="1"/>
</dbReference>